<dbReference type="InterPro" id="IPR004151">
    <property type="entry name" value="7TM_GPCR_serpentine_rcpt_Sre"/>
</dbReference>
<dbReference type="Pfam" id="PF03125">
    <property type="entry name" value="Sre"/>
    <property type="match status" value="1"/>
</dbReference>
<dbReference type="Proteomes" id="UP001176961">
    <property type="component" value="Unassembled WGS sequence"/>
</dbReference>
<dbReference type="InterPro" id="IPR052854">
    <property type="entry name" value="Serpentine_rcpt_epsilon"/>
</dbReference>
<keyword evidence="4" id="KW-1185">Reference proteome</keyword>
<evidence type="ECO:0000313" key="3">
    <source>
        <dbReference type="EMBL" id="CAJ0604943.1"/>
    </source>
</evidence>
<feature type="transmembrane region" description="Helical" evidence="2">
    <location>
        <begin position="28"/>
        <end position="54"/>
    </location>
</feature>
<feature type="transmembrane region" description="Helical" evidence="2">
    <location>
        <begin position="265"/>
        <end position="283"/>
    </location>
</feature>
<name>A0AA36H7G9_CYLNA</name>
<dbReference type="AlphaFoldDB" id="A0AA36H7G9"/>
<feature type="transmembrane region" description="Helical" evidence="2">
    <location>
        <begin position="143"/>
        <end position="167"/>
    </location>
</feature>
<dbReference type="PANTHER" id="PTHR47518:SF11">
    <property type="entry name" value="SERPENTINE RECEPTOR, CLASS E (EPSILON)-RELATED"/>
    <property type="match status" value="1"/>
</dbReference>
<keyword evidence="2" id="KW-0812">Transmembrane</keyword>
<proteinExistence type="inferred from homology"/>
<feature type="transmembrane region" description="Helical" evidence="2">
    <location>
        <begin position="66"/>
        <end position="90"/>
    </location>
</feature>
<organism evidence="3 4">
    <name type="scientific">Cylicocyclus nassatus</name>
    <name type="common">Nematode worm</name>
    <dbReference type="NCBI Taxonomy" id="53992"/>
    <lineage>
        <taxon>Eukaryota</taxon>
        <taxon>Metazoa</taxon>
        <taxon>Ecdysozoa</taxon>
        <taxon>Nematoda</taxon>
        <taxon>Chromadorea</taxon>
        <taxon>Rhabditida</taxon>
        <taxon>Rhabditina</taxon>
        <taxon>Rhabditomorpha</taxon>
        <taxon>Strongyloidea</taxon>
        <taxon>Strongylidae</taxon>
        <taxon>Cylicocyclus</taxon>
    </lineage>
</organism>
<feature type="transmembrane region" description="Helical" evidence="2">
    <location>
        <begin position="173"/>
        <end position="195"/>
    </location>
</feature>
<dbReference type="GO" id="GO:0007606">
    <property type="term" value="P:sensory perception of chemical stimulus"/>
    <property type="evidence" value="ECO:0007669"/>
    <property type="project" value="InterPro"/>
</dbReference>
<evidence type="ECO:0000256" key="1">
    <source>
        <dbReference type="ARBA" id="ARBA00006803"/>
    </source>
</evidence>
<accession>A0AA36H7G9</accession>
<dbReference type="PANTHER" id="PTHR47518">
    <property type="entry name" value="SERPENTINE RECEPTOR CLASS EPSILON-13-RELATED"/>
    <property type="match status" value="1"/>
</dbReference>
<dbReference type="GO" id="GO:0016020">
    <property type="term" value="C:membrane"/>
    <property type="evidence" value="ECO:0007669"/>
    <property type="project" value="InterPro"/>
</dbReference>
<protein>
    <submittedName>
        <fullName evidence="3">Uncharacterized protein</fullName>
    </submittedName>
</protein>
<dbReference type="EMBL" id="CATQJL010000316">
    <property type="protein sequence ID" value="CAJ0604943.1"/>
    <property type="molecule type" value="Genomic_DNA"/>
</dbReference>
<evidence type="ECO:0000313" key="4">
    <source>
        <dbReference type="Proteomes" id="UP001176961"/>
    </source>
</evidence>
<keyword evidence="2" id="KW-0472">Membrane</keyword>
<feature type="transmembrane region" description="Helical" evidence="2">
    <location>
        <begin position="102"/>
        <end position="122"/>
    </location>
</feature>
<sequence>MVANSKSNNASVLVADTMDEFDLDTMNYALFSLETLTNVLFIFVVGVLFYVCIYQKSLHANFRATLFLAACGHLGGSVHRIILVSIRIVSIGKRDTPIVGQLYLLQITALYIAMFGWQFVIVERAIATVYSSKYEKHFAGFGVPTILCGIVLTMSALFLCISIFHLFAYFDFFFLGLQIVVVLVCFVAVSIMLVYNSSAYRSRHDSMLQLADRYQLDENVRVAKYLMPVAVNEVLVKFVYISLLAYSVFFTDIPLGHDTTHLSHAYDLLFAYQRMFFGLALTLRSDKFGRYKQREKRRVAAMMDDRVAASSSYFTDLKTMWA</sequence>
<comment type="similarity">
    <text evidence="1">Belongs to the nematode receptor-like protein sre family.</text>
</comment>
<keyword evidence="2" id="KW-1133">Transmembrane helix</keyword>
<gene>
    <name evidence="3" type="ORF">CYNAS_LOCUS16926</name>
</gene>
<reference evidence="3" key="1">
    <citation type="submission" date="2023-07" db="EMBL/GenBank/DDBJ databases">
        <authorList>
            <consortium name="CYATHOMIX"/>
        </authorList>
    </citation>
    <scope>NUCLEOTIDE SEQUENCE</scope>
    <source>
        <strain evidence="3">N/A</strain>
    </source>
</reference>
<comment type="caution">
    <text evidence="3">The sequence shown here is derived from an EMBL/GenBank/DDBJ whole genome shotgun (WGS) entry which is preliminary data.</text>
</comment>
<evidence type="ECO:0000256" key="2">
    <source>
        <dbReference type="SAM" id="Phobius"/>
    </source>
</evidence>
<feature type="transmembrane region" description="Helical" evidence="2">
    <location>
        <begin position="234"/>
        <end position="253"/>
    </location>
</feature>